<dbReference type="EMBL" id="KV417309">
    <property type="protein sequence ID" value="KZO92618.1"/>
    <property type="molecule type" value="Genomic_DNA"/>
</dbReference>
<feature type="non-terminal residue" evidence="2">
    <location>
        <position position="164"/>
    </location>
</feature>
<dbReference type="OrthoDB" id="10491487at2759"/>
<reference evidence="2 3" key="1">
    <citation type="journal article" date="2016" name="Mol. Biol. Evol.">
        <title>Comparative Genomics of Early-Diverging Mushroom-Forming Fungi Provides Insights into the Origins of Lignocellulose Decay Capabilities.</title>
        <authorList>
            <person name="Nagy L.G."/>
            <person name="Riley R."/>
            <person name="Tritt A."/>
            <person name="Adam C."/>
            <person name="Daum C."/>
            <person name="Floudas D."/>
            <person name="Sun H."/>
            <person name="Yadav J.S."/>
            <person name="Pangilinan J."/>
            <person name="Larsson K.H."/>
            <person name="Matsuura K."/>
            <person name="Barry K."/>
            <person name="Labutti K."/>
            <person name="Kuo R."/>
            <person name="Ohm R.A."/>
            <person name="Bhattacharya S.S."/>
            <person name="Shirouzu T."/>
            <person name="Yoshinaga Y."/>
            <person name="Martin F.M."/>
            <person name="Grigoriev I.V."/>
            <person name="Hibbett D.S."/>
        </authorList>
    </citation>
    <scope>NUCLEOTIDE SEQUENCE [LARGE SCALE GENOMIC DNA]</scope>
    <source>
        <strain evidence="2 3">TUFC12733</strain>
    </source>
</reference>
<keyword evidence="1" id="KW-0472">Membrane</keyword>
<dbReference type="AlphaFoldDB" id="A0A167IG78"/>
<gene>
    <name evidence="2" type="ORF">CALVIDRAFT_504221</name>
</gene>
<feature type="transmembrane region" description="Helical" evidence="1">
    <location>
        <begin position="6"/>
        <end position="29"/>
    </location>
</feature>
<organism evidence="2 3">
    <name type="scientific">Calocera viscosa (strain TUFC12733)</name>
    <dbReference type="NCBI Taxonomy" id="1330018"/>
    <lineage>
        <taxon>Eukaryota</taxon>
        <taxon>Fungi</taxon>
        <taxon>Dikarya</taxon>
        <taxon>Basidiomycota</taxon>
        <taxon>Agaricomycotina</taxon>
        <taxon>Dacrymycetes</taxon>
        <taxon>Dacrymycetales</taxon>
        <taxon>Dacrymycetaceae</taxon>
        <taxon>Calocera</taxon>
    </lineage>
</organism>
<feature type="transmembrane region" description="Helical" evidence="1">
    <location>
        <begin position="58"/>
        <end position="79"/>
    </location>
</feature>
<evidence type="ECO:0000256" key="1">
    <source>
        <dbReference type="SAM" id="Phobius"/>
    </source>
</evidence>
<evidence type="ECO:0000313" key="3">
    <source>
        <dbReference type="Proteomes" id="UP000076738"/>
    </source>
</evidence>
<accession>A0A167IG78</accession>
<feature type="transmembrane region" description="Helical" evidence="1">
    <location>
        <begin position="99"/>
        <end position="117"/>
    </location>
</feature>
<evidence type="ECO:0000313" key="2">
    <source>
        <dbReference type="EMBL" id="KZO92618.1"/>
    </source>
</evidence>
<feature type="transmembrane region" description="Helical" evidence="1">
    <location>
        <begin position="129"/>
        <end position="156"/>
    </location>
</feature>
<keyword evidence="1" id="KW-1133">Transmembrane helix</keyword>
<proteinExistence type="predicted"/>
<dbReference type="STRING" id="1330018.A0A167IG78"/>
<keyword evidence="1" id="KW-0812">Transmembrane</keyword>
<keyword evidence="3" id="KW-1185">Reference proteome</keyword>
<sequence length="164" mass="17808">MADLDLGLFLTRLISSSLLFALTLTLTLLKSPREPASQQGPSEIVAVLAPVRTARRGAIILCGIALSVFWIADAAVIAGRGIIEKEWEPAEPVWRGEEVAIILNFLTWTGVIGIGVFKESYGREIWTSATLKLLTLLAGAAEITTFVLLCIALRVFQSRCPYPP</sequence>
<name>A0A167IG78_CALVF</name>
<dbReference type="Proteomes" id="UP000076738">
    <property type="component" value="Unassembled WGS sequence"/>
</dbReference>
<protein>
    <submittedName>
        <fullName evidence="2">Uncharacterized protein</fullName>
    </submittedName>
</protein>